<dbReference type="Proteomes" id="UP000198648">
    <property type="component" value="Unassembled WGS sequence"/>
</dbReference>
<accession>A0A1H9DVF4</accession>
<evidence type="ECO:0000313" key="3">
    <source>
        <dbReference type="Proteomes" id="UP000198648"/>
    </source>
</evidence>
<feature type="domain" description="Lipid/polyisoprenoid-binding YceI-like" evidence="1">
    <location>
        <begin position="5"/>
        <end position="168"/>
    </location>
</feature>
<name>A0A1H9DVF4_9FLAO</name>
<dbReference type="EMBL" id="FOEI01000008">
    <property type="protein sequence ID" value="SEQ17434.1"/>
    <property type="molecule type" value="Genomic_DNA"/>
</dbReference>
<organism evidence="2 3">
    <name type="scientific">Flavobacterium urocaniciphilum</name>
    <dbReference type="NCBI Taxonomy" id="1299341"/>
    <lineage>
        <taxon>Bacteria</taxon>
        <taxon>Pseudomonadati</taxon>
        <taxon>Bacteroidota</taxon>
        <taxon>Flavobacteriia</taxon>
        <taxon>Flavobacteriales</taxon>
        <taxon>Flavobacteriaceae</taxon>
        <taxon>Flavobacterium</taxon>
    </lineage>
</organism>
<dbReference type="Pfam" id="PF04264">
    <property type="entry name" value="YceI"/>
    <property type="match status" value="1"/>
</dbReference>
<dbReference type="RefSeq" id="WP_091469798.1">
    <property type="nucleotide sequence ID" value="NZ_FOEI01000008.1"/>
</dbReference>
<dbReference type="Gene3D" id="2.40.128.110">
    <property type="entry name" value="Lipid/polyisoprenoid-binding, YceI-like"/>
    <property type="match status" value="1"/>
</dbReference>
<sequence length="170" mass="19356">MQALSLELNQNQSNFFIKVRKNIASYLKNKIQHSSGFAVVRNDVVENVSIQFDLVIEDDNRIKRIDANGFMKRNKNEIVHFETISFQRVNDSISFIKGKLTMNGVTKIVELEAYVKTEEYKKGKSKVVFDIVGEINKKDFGLGIDERASINGVAFGKNINIEGNFEFLSN</sequence>
<dbReference type="STRING" id="1299341.SAMN05444005_10890"/>
<dbReference type="OrthoDB" id="9811006at2"/>
<dbReference type="PANTHER" id="PTHR34406:SF1">
    <property type="entry name" value="PROTEIN YCEI"/>
    <property type="match status" value="1"/>
</dbReference>
<protein>
    <submittedName>
        <fullName evidence="2">YceI-like domain-containing protein</fullName>
    </submittedName>
</protein>
<dbReference type="AlphaFoldDB" id="A0A1H9DVF4"/>
<dbReference type="InterPro" id="IPR036761">
    <property type="entry name" value="TTHA0802/YceI-like_sf"/>
</dbReference>
<keyword evidence="3" id="KW-1185">Reference proteome</keyword>
<dbReference type="InterPro" id="IPR007372">
    <property type="entry name" value="Lipid/polyisoprenoid-bd_YceI"/>
</dbReference>
<dbReference type="SMART" id="SM00867">
    <property type="entry name" value="YceI"/>
    <property type="match status" value="1"/>
</dbReference>
<gene>
    <name evidence="2" type="ORF">SAMN05444005_10890</name>
</gene>
<dbReference type="SUPFAM" id="SSF101874">
    <property type="entry name" value="YceI-like"/>
    <property type="match status" value="1"/>
</dbReference>
<evidence type="ECO:0000313" key="2">
    <source>
        <dbReference type="EMBL" id="SEQ17434.1"/>
    </source>
</evidence>
<evidence type="ECO:0000259" key="1">
    <source>
        <dbReference type="SMART" id="SM00867"/>
    </source>
</evidence>
<reference evidence="2 3" key="1">
    <citation type="submission" date="2016-10" db="EMBL/GenBank/DDBJ databases">
        <authorList>
            <person name="de Groot N.N."/>
        </authorList>
    </citation>
    <scope>NUCLEOTIDE SEQUENCE [LARGE SCALE GENOMIC DNA]</scope>
    <source>
        <strain evidence="2 3">DSM 27078</strain>
    </source>
</reference>
<dbReference type="PANTHER" id="PTHR34406">
    <property type="entry name" value="PROTEIN YCEI"/>
    <property type="match status" value="1"/>
</dbReference>
<proteinExistence type="predicted"/>